<evidence type="ECO:0000313" key="11">
    <source>
        <dbReference type="EnsemblMetazoa" id="CPIJ017708-PA"/>
    </source>
</evidence>
<feature type="transmembrane region" description="Helical" evidence="8">
    <location>
        <begin position="511"/>
        <end position="535"/>
    </location>
</feature>
<feature type="transmembrane region" description="Helical" evidence="8">
    <location>
        <begin position="282"/>
        <end position="304"/>
    </location>
</feature>
<keyword evidence="6" id="KW-0675">Receptor</keyword>
<evidence type="ECO:0000256" key="4">
    <source>
        <dbReference type="ARBA" id="ARBA00022989"/>
    </source>
</evidence>
<keyword evidence="4 8" id="KW-1133">Transmembrane helix</keyword>
<evidence type="ECO:0000256" key="2">
    <source>
        <dbReference type="ARBA" id="ARBA00022475"/>
    </source>
</evidence>
<keyword evidence="3 8" id="KW-0812">Transmembrane</keyword>
<keyword evidence="12" id="KW-1185">Reference proteome</keyword>
<evidence type="ECO:0000313" key="12">
    <source>
        <dbReference type="Proteomes" id="UP000002320"/>
    </source>
</evidence>
<dbReference type="InParanoid" id="B0XE25"/>
<evidence type="ECO:0000256" key="6">
    <source>
        <dbReference type="ARBA" id="ARBA00023170"/>
    </source>
</evidence>
<feature type="signal peptide" evidence="9">
    <location>
        <begin position="1"/>
        <end position="21"/>
    </location>
</feature>
<dbReference type="InterPro" id="IPR052192">
    <property type="entry name" value="Insect_Ionotropic_Sensory_Rcpt"/>
</dbReference>
<dbReference type="OrthoDB" id="7744623at2759"/>
<dbReference type="AlphaFoldDB" id="B0XE25"/>
<evidence type="ECO:0008006" key="13">
    <source>
        <dbReference type="Google" id="ProtNLM"/>
    </source>
</evidence>
<accession>B0XE25</accession>
<dbReference type="EnsemblMetazoa" id="CPIJ017708-RA">
    <property type="protein sequence ID" value="CPIJ017708-PA"/>
    <property type="gene ID" value="CPIJ017708"/>
</dbReference>
<sequence>MTSSRSLVFLLATTAFPLASGNYAAELASYTIAVMQYLTHSQIGTFECIFLDFHKRPLLDSAFNEVLRSPRLDHVVRHVVDGNFQGDPFAYPKNPSLLIIHAGNMVDGRYFYLMNDMIAAFRFSKVAFLGTNRKLVIEPTKDGQIRHMWQYFPPPKELLTSNIRDLRGFAITYTTIDPGFNNKDILELTVHLRWIQELARHLNTTSRRVFNPCIKYPMLSECFILFMSNSFIDVTLDVVFPSVNNTMDLIYLKIPDTHVVLVPRGRTLTVFELFVAPFTPEAWAALLVIIISLELVSFTMPSFFRNDPALLLICGLERYDLHKANRWEKMILLAFIIFFFLITNAYETKIISMMTSKPTLGTVKTIEELVASGMPTKVPFKNLGTWDMSMFKDTLTNSSDTLFEMDHTSAYLATRIKSEMYIPIFYSDDHSHQGSYAILEETLELLIGAMATSDHNPLQEFLVWSESAFFEAGFFDYFRECHVVESFYRRLRFKPMTVIKTMLAIEDLLPAWLALGIGSASSFLLLGVELLIGCYKKKRAGFKRVVRVEPNKK</sequence>
<dbReference type="FunCoup" id="B0XE25">
    <property type="interactions" value="49"/>
</dbReference>
<evidence type="ECO:0000256" key="7">
    <source>
        <dbReference type="ARBA" id="ARBA00023180"/>
    </source>
</evidence>
<evidence type="ECO:0000256" key="3">
    <source>
        <dbReference type="ARBA" id="ARBA00022692"/>
    </source>
</evidence>
<gene>
    <name evidence="11" type="primary">6051467</name>
    <name evidence="10" type="ORF">CpipJ_CPIJ017708</name>
</gene>
<dbReference type="KEGG" id="cqu:CpipJ_CPIJ017708"/>
<proteinExistence type="predicted"/>
<dbReference type="Proteomes" id="UP000002320">
    <property type="component" value="Unassembled WGS sequence"/>
</dbReference>
<feature type="transmembrane region" description="Helical" evidence="8">
    <location>
        <begin position="330"/>
        <end position="346"/>
    </location>
</feature>
<evidence type="ECO:0000256" key="5">
    <source>
        <dbReference type="ARBA" id="ARBA00023136"/>
    </source>
</evidence>
<feature type="chain" id="PRO_5014567308" description="Ionotropic receptor" evidence="9">
    <location>
        <begin position="22"/>
        <end position="553"/>
    </location>
</feature>
<dbReference type="VEuPathDB" id="VectorBase:CPIJ017708"/>
<reference evidence="11" key="2">
    <citation type="submission" date="2021-02" db="UniProtKB">
        <authorList>
            <consortium name="EnsemblMetazoa"/>
        </authorList>
    </citation>
    <scope>IDENTIFICATION</scope>
    <source>
        <strain evidence="11">JHB</strain>
    </source>
</reference>
<evidence type="ECO:0000256" key="9">
    <source>
        <dbReference type="SAM" id="SignalP"/>
    </source>
</evidence>
<keyword evidence="9" id="KW-0732">Signal</keyword>
<comment type="subcellular location">
    <subcellularLocation>
        <location evidence="1">Cell membrane</location>
        <topology evidence="1">Multi-pass membrane protein</topology>
    </subcellularLocation>
</comment>
<keyword evidence="7" id="KW-0325">Glycoprotein</keyword>
<dbReference type="EMBL" id="DS232799">
    <property type="protein sequence ID" value="EDS45797.1"/>
    <property type="molecule type" value="Genomic_DNA"/>
</dbReference>
<reference evidence="10" key="1">
    <citation type="submission" date="2007-03" db="EMBL/GenBank/DDBJ databases">
        <title>Annotation of Culex pipiens quinquefasciatus.</title>
        <authorList>
            <consortium name="The Broad Institute Genome Sequencing Platform"/>
            <person name="Atkinson P.W."/>
            <person name="Hemingway J."/>
            <person name="Christensen B.M."/>
            <person name="Higgs S."/>
            <person name="Kodira C."/>
            <person name="Hannick L."/>
            <person name="Megy K."/>
            <person name="O'Leary S."/>
            <person name="Pearson M."/>
            <person name="Haas B.J."/>
            <person name="Mauceli E."/>
            <person name="Wortman J.R."/>
            <person name="Lee N.H."/>
            <person name="Guigo R."/>
            <person name="Stanke M."/>
            <person name="Alvarado L."/>
            <person name="Amedeo P."/>
            <person name="Antoine C.H."/>
            <person name="Arensburger P."/>
            <person name="Bidwell S.L."/>
            <person name="Crawford M."/>
            <person name="Camaro F."/>
            <person name="Devon K."/>
            <person name="Engels R."/>
            <person name="Hammond M."/>
            <person name="Howarth C."/>
            <person name="Koehrsen M."/>
            <person name="Lawson D."/>
            <person name="Montgomery P."/>
            <person name="Nene V."/>
            <person name="Nusbaum C."/>
            <person name="Puiu D."/>
            <person name="Romero-Severson J."/>
            <person name="Severson D.W."/>
            <person name="Shumway M."/>
            <person name="Sisk P."/>
            <person name="Stolte C."/>
            <person name="Zeng Q."/>
            <person name="Eisenstadt E."/>
            <person name="Fraser-Liggett C."/>
            <person name="Strausberg R."/>
            <person name="Galagan J."/>
            <person name="Birren B."/>
            <person name="Collins F.H."/>
        </authorList>
    </citation>
    <scope>NUCLEOTIDE SEQUENCE [LARGE SCALE GENOMIC DNA]</scope>
    <source>
        <strain evidence="10">JHB</strain>
    </source>
</reference>
<dbReference type="eggNOG" id="ENOG502TBVV">
    <property type="taxonomic scope" value="Eukaryota"/>
</dbReference>
<dbReference type="VEuPathDB" id="VectorBase:CQUJHB020290"/>
<dbReference type="PANTHER" id="PTHR42643">
    <property type="entry name" value="IONOTROPIC RECEPTOR 20A-RELATED"/>
    <property type="match status" value="1"/>
</dbReference>
<dbReference type="HOGENOM" id="CLU_018838_0_0_1"/>
<evidence type="ECO:0000256" key="1">
    <source>
        <dbReference type="ARBA" id="ARBA00004651"/>
    </source>
</evidence>
<evidence type="ECO:0000256" key="8">
    <source>
        <dbReference type="SAM" id="Phobius"/>
    </source>
</evidence>
<organism>
    <name type="scientific">Culex quinquefasciatus</name>
    <name type="common">Southern house mosquito</name>
    <name type="synonym">Culex pungens</name>
    <dbReference type="NCBI Taxonomy" id="7176"/>
    <lineage>
        <taxon>Eukaryota</taxon>
        <taxon>Metazoa</taxon>
        <taxon>Ecdysozoa</taxon>
        <taxon>Arthropoda</taxon>
        <taxon>Hexapoda</taxon>
        <taxon>Insecta</taxon>
        <taxon>Pterygota</taxon>
        <taxon>Neoptera</taxon>
        <taxon>Endopterygota</taxon>
        <taxon>Diptera</taxon>
        <taxon>Nematocera</taxon>
        <taxon>Culicoidea</taxon>
        <taxon>Culicidae</taxon>
        <taxon>Culicinae</taxon>
        <taxon>Culicini</taxon>
        <taxon>Culex</taxon>
        <taxon>Culex</taxon>
    </lineage>
</organism>
<keyword evidence="5 8" id="KW-0472">Membrane</keyword>
<dbReference type="PANTHER" id="PTHR42643:SF41">
    <property type="entry name" value="IONOTROPIC RECEPTOR 20A-RELATED"/>
    <property type="match status" value="1"/>
</dbReference>
<name>B0XE25_CULQU</name>
<dbReference type="GO" id="GO:0005886">
    <property type="term" value="C:plasma membrane"/>
    <property type="evidence" value="ECO:0007669"/>
    <property type="project" value="UniProtKB-SubCell"/>
</dbReference>
<protein>
    <recommendedName>
        <fullName evidence="13">Ionotropic receptor</fullName>
    </recommendedName>
</protein>
<evidence type="ECO:0000313" key="10">
    <source>
        <dbReference type="EMBL" id="EDS45797.1"/>
    </source>
</evidence>
<keyword evidence="2" id="KW-1003">Cell membrane</keyword>